<dbReference type="Proteomes" id="UP001214603">
    <property type="component" value="Chromosome 7"/>
</dbReference>
<dbReference type="PANTHER" id="PTHR43481:SF4">
    <property type="entry name" value="GLYCEROL-1-PHOSPHATE PHOSPHOHYDROLASE 1-RELATED"/>
    <property type="match status" value="1"/>
</dbReference>
<gene>
    <name evidence="1" type="ORF">MOBT1_002911</name>
</gene>
<dbReference type="Gene3D" id="1.10.150.240">
    <property type="entry name" value="Putative phosphatase, domain 2"/>
    <property type="match status" value="1"/>
</dbReference>
<dbReference type="SUPFAM" id="SSF56784">
    <property type="entry name" value="HAD-like"/>
    <property type="match status" value="1"/>
</dbReference>
<dbReference type="NCBIfam" id="TIGR01509">
    <property type="entry name" value="HAD-SF-IA-v3"/>
    <property type="match status" value="1"/>
</dbReference>
<dbReference type="GO" id="GO:0050308">
    <property type="term" value="F:sugar-phosphatase activity"/>
    <property type="evidence" value="ECO:0007669"/>
    <property type="project" value="TreeGrafter"/>
</dbReference>
<dbReference type="PANTHER" id="PTHR43481">
    <property type="entry name" value="FRUCTOSE-1-PHOSPHATE PHOSPHATASE"/>
    <property type="match status" value="1"/>
</dbReference>
<dbReference type="AlphaFoldDB" id="A0AAF0IXL5"/>
<reference evidence="1" key="1">
    <citation type="submission" date="2023-03" db="EMBL/GenBank/DDBJ databases">
        <title>Mating type loci evolution in Malassezia.</title>
        <authorList>
            <person name="Coelho M.A."/>
        </authorList>
    </citation>
    <scope>NUCLEOTIDE SEQUENCE</scope>
    <source>
        <strain evidence="1">CBS 7876</strain>
    </source>
</reference>
<dbReference type="InterPro" id="IPR023214">
    <property type="entry name" value="HAD_sf"/>
</dbReference>
<name>A0AAF0IXL5_9BASI</name>
<dbReference type="InterPro" id="IPR023198">
    <property type="entry name" value="PGP-like_dom2"/>
</dbReference>
<dbReference type="Gene3D" id="3.40.50.1000">
    <property type="entry name" value="HAD superfamily/HAD-like"/>
    <property type="match status" value="1"/>
</dbReference>
<proteinExistence type="predicted"/>
<evidence type="ECO:0000313" key="1">
    <source>
        <dbReference type="EMBL" id="WFD04206.1"/>
    </source>
</evidence>
<sequence>MPKTDVAVDTVLFDMDGTLLDSTPAVNSTWKEYADRYHLDMEELLRNAHGHRTIENLSRYIPGLQGSELENEVKRFESRILEIAEEKVRASESKTAVEGTIVPMPGAKELIAQINEGKDENPSRRAGWAVVTSATSAYANRAFVLAGVADPPAAFVTGDMVSKGKPAPEPYQHGAKLAQVADIGRCIVVEDAPPGVASGKAAGARVLGLRTTHDGERMWEKGADWVVEDLSKVQARWEGDQLVLTIDSESKP</sequence>
<protein>
    <submittedName>
        <fullName evidence="1">Uncharacterized protein</fullName>
    </submittedName>
</protein>
<organism evidence="1 2">
    <name type="scientific">Malassezia obtusa</name>
    <dbReference type="NCBI Taxonomy" id="76774"/>
    <lineage>
        <taxon>Eukaryota</taxon>
        <taxon>Fungi</taxon>
        <taxon>Dikarya</taxon>
        <taxon>Basidiomycota</taxon>
        <taxon>Ustilaginomycotina</taxon>
        <taxon>Malasseziomycetes</taxon>
        <taxon>Malasseziales</taxon>
        <taxon>Malasseziaceae</taxon>
        <taxon>Malassezia</taxon>
    </lineage>
</organism>
<dbReference type="InterPro" id="IPR006439">
    <property type="entry name" value="HAD-SF_hydro_IA"/>
</dbReference>
<dbReference type="InterPro" id="IPR036412">
    <property type="entry name" value="HAD-like_sf"/>
</dbReference>
<dbReference type="Pfam" id="PF00702">
    <property type="entry name" value="Hydrolase"/>
    <property type="match status" value="1"/>
</dbReference>
<dbReference type="SFLD" id="SFLDS00003">
    <property type="entry name" value="Haloacid_Dehalogenase"/>
    <property type="match status" value="1"/>
</dbReference>
<dbReference type="InterPro" id="IPR051806">
    <property type="entry name" value="HAD-like_SPP"/>
</dbReference>
<dbReference type="SFLD" id="SFLDG01129">
    <property type="entry name" value="C1.5:_HAD__Beta-PGM__Phosphata"/>
    <property type="match status" value="1"/>
</dbReference>
<dbReference type="EMBL" id="CP119940">
    <property type="protein sequence ID" value="WFD04206.1"/>
    <property type="molecule type" value="Genomic_DNA"/>
</dbReference>
<accession>A0AAF0IXL5</accession>
<keyword evidence="2" id="KW-1185">Reference proteome</keyword>
<evidence type="ECO:0000313" key="2">
    <source>
        <dbReference type="Proteomes" id="UP001214603"/>
    </source>
</evidence>